<dbReference type="InterPro" id="IPR009057">
    <property type="entry name" value="Homeodomain-like_sf"/>
</dbReference>
<dbReference type="PANTHER" id="PTHR45614">
    <property type="entry name" value="MYB PROTEIN-RELATED"/>
    <property type="match status" value="1"/>
</dbReference>
<dbReference type="InParanoid" id="A0DBD3"/>
<dbReference type="GO" id="GO:0006355">
    <property type="term" value="P:regulation of DNA-templated transcription"/>
    <property type="evidence" value="ECO:0000318"/>
    <property type="project" value="GO_Central"/>
</dbReference>
<dbReference type="SUPFAM" id="SSF46689">
    <property type="entry name" value="Homeodomain-like"/>
    <property type="match status" value="1"/>
</dbReference>
<dbReference type="InterPro" id="IPR001005">
    <property type="entry name" value="SANT/Myb"/>
</dbReference>
<dbReference type="SMART" id="SM00717">
    <property type="entry name" value="SANT"/>
    <property type="match status" value="1"/>
</dbReference>
<dbReference type="InterPro" id="IPR050560">
    <property type="entry name" value="MYB_TF"/>
</dbReference>
<feature type="domain" description="Myb-like" evidence="1">
    <location>
        <begin position="172"/>
        <end position="222"/>
    </location>
</feature>
<dbReference type="GO" id="GO:0005634">
    <property type="term" value="C:nucleus"/>
    <property type="evidence" value="ECO:0000318"/>
    <property type="project" value="GO_Central"/>
</dbReference>
<evidence type="ECO:0000259" key="2">
    <source>
        <dbReference type="PROSITE" id="PS51294"/>
    </source>
</evidence>
<dbReference type="GO" id="GO:0000981">
    <property type="term" value="F:DNA-binding transcription factor activity, RNA polymerase II-specific"/>
    <property type="evidence" value="ECO:0000318"/>
    <property type="project" value="GO_Central"/>
</dbReference>
<dbReference type="OMA" id="FWVHFDE"/>
<dbReference type="Pfam" id="PF13921">
    <property type="entry name" value="Myb_DNA-bind_6"/>
    <property type="match status" value="1"/>
</dbReference>
<keyword evidence="4" id="KW-1185">Reference proteome</keyword>
<dbReference type="GeneID" id="5033532"/>
<dbReference type="RefSeq" id="XP_001447747.1">
    <property type="nucleotide sequence ID" value="XM_001447710.1"/>
</dbReference>
<dbReference type="AlphaFoldDB" id="A0DBD3"/>
<protein>
    <submittedName>
        <fullName evidence="3">Uncharacterized protein</fullName>
    </submittedName>
</protein>
<organism evidence="3 4">
    <name type="scientific">Paramecium tetraurelia</name>
    <dbReference type="NCBI Taxonomy" id="5888"/>
    <lineage>
        <taxon>Eukaryota</taxon>
        <taxon>Sar</taxon>
        <taxon>Alveolata</taxon>
        <taxon>Ciliophora</taxon>
        <taxon>Intramacronucleata</taxon>
        <taxon>Oligohymenophorea</taxon>
        <taxon>Peniculida</taxon>
        <taxon>Parameciidae</taxon>
        <taxon>Paramecium</taxon>
    </lineage>
</organism>
<reference evidence="3 4" key="1">
    <citation type="journal article" date="2006" name="Nature">
        <title>Global trends of whole-genome duplications revealed by the ciliate Paramecium tetraurelia.</title>
        <authorList>
            <consortium name="Genoscope"/>
            <person name="Aury J.-M."/>
            <person name="Jaillon O."/>
            <person name="Duret L."/>
            <person name="Noel B."/>
            <person name="Jubin C."/>
            <person name="Porcel B.M."/>
            <person name="Segurens B."/>
            <person name="Daubin V."/>
            <person name="Anthouard V."/>
            <person name="Aiach N."/>
            <person name="Arnaiz O."/>
            <person name="Billaut A."/>
            <person name="Beisson J."/>
            <person name="Blanc I."/>
            <person name="Bouhouche K."/>
            <person name="Camara F."/>
            <person name="Duharcourt S."/>
            <person name="Guigo R."/>
            <person name="Gogendeau D."/>
            <person name="Katinka M."/>
            <person name="Keller A.-M."/>
            <person name="Kissmehl R."/>
            <person name="Klotz C."/>
            <person name="Koll F."/>
            <person name="Le Moue A."/>
            <person name="Lepere C."/>
            <person name="Malinsky S."/>
            <person name="Nowacki M."/>
            <person name="Nowak J.K."/>
            <person name="Plattner H."/>
            <person name="Poulain J."/>
            <person name="Ruiz F."/>
            <person name="Serrano V."/>
            <person name="Zagulski M."/>
            <person name="Dessen P."/>
            <person name="Betermier M."/>
            <person name="Weissenbach J."/>
            <person name="Scarpelli C."/>
            <person name="Schachter V."/>
            <person name="Sperling L."/>
            <person name="Meyer E."/>
            <person name="Cohen J."/>
            <person name="Wincker P."/>
        </authorList>
    </citation>
    <scope>NUCLEOTIDE SEQUENCE [LARGE SCALE GENOMIC DNA]</scope>
    <source>
        <strain evidence="3 4">Stock d4-2</strain>
    </source>
</reference>
<name>A0DBD3_PARTE</name>
<dbReference type="EMBL" id="CT868363">
    <property type="protein sequence ID" value="CAK80350.1"/>
    <property type="molecule type" value="Genomic_DNA"/>
</dbReference>
<dbReference type="GO" id="GO:0000978">
    <property type="term" value="F:RNA polymerase II cis-regulatory region sequence-specific DNA binding"/>
    <property type="evidence" value="ECO:0000318"/>
    <property type="project" value="GO_Central"/>
</dbReference>
<proteinExistence type="predicted"/>
<dbReference type="eggNOG" id="KOG0048">
    <property type="taxonomic scope" value="Eukaryota"/>
</dbReference>
<feature type="domain" description="HTH myb-type" evidence="2">
    <location>
        <begin position="172"/>
        <end position="226"/>
    </location>
</feature>
<dbReference type="PROSITE" id="PS50090">
    <property type="entry name" value="MYB_LIKE"/>
    <property type="match status" value="1"/>
</dbReference>
<accession>A0DBD3</accession>
<evidence type="ECO:0000313" key="3">
    <source>
        <dbReference type="EMBL" id="CAK80350.1"/>
    </source>
</evidence>
<evidence type="ECO:0000313" key="4">
    <source>
        <dbReference type="Proteomes" id="UP000000600"/>
    </source>
</evidence>
<dbReference type="Proteomes" id="UP000000600">
    <property type="component" value="Unassembled WGS sequence"/>
</dbReference>
<dbReference type="Gene3D" id="1.10.10.60">
    <property type="entry name" value="Homeodomain-like"/>
    <property type="match status" value="2"/>
</dbReference>
<dbReference type="OrthoDB" id="2143914at2759"/>
<dbReference type="KEGG" id="ptm:GSPATT00015244001"/>
<dbReference type="PANTHER" id="PTHR45614:SF25">
    <property type="entry name" value="MYB PROTEIN"/>
    <property type="match status" value="1"/>
</dbReference>
<dbReference type="STRING" id="5888.A0DBD3"/>
<dbReference type="HOGENOM" id="CLU_843214_0_0_1"/>
<dbReference type="PROSITE" id="PS51294">
    <property type="entry name" value="HTH_MYB"/>
    <property type="match status" value="1"/>
</dbReference>
<dbReference type="InterPro" id="IPR017930">
    <property type="entry name" value="Myb_dom"/>
</dbReference>
<gene>
    <name evidence="3" type="ORF">GSPATT00015244001</name>
</gene>
<evidence type="ECO:0000259" key="1">
    <source>
        <dbReference type="PROSITE" id="PS50090"/>
    </source>
</evidence>
<sequence>MKQSNWTKFIEELGESVNEELNEELLSQVVKWPDEKMSFPELQHYLSNEFWVHFDEETTRSKLHDKDKYLQYGVLPIWQKKETQNSMTWYLQSLCLYLRLKRVFLKKVLKIKMAESLKAKIKSTSLVRRRRQNIKSKYPQESWSFIVEQFNNKAGCIRYSKQIRERFNNVIDPNINKNPFSDEEIKFILRKAYELKKKWASIAKLMPGRTDNKIKNCYNSKMNKIKKKMPINKADRKKEQKILQYIQKYDTFDPDELVNQIELDEKNQSSIKIECANENSNTSNNQNYIPPIIPSYPPILFMQGPVMQSQYQTQYIGIPMLVLKKIDETSQI</sequence>
<dbReference type="CDD" id="cd00167">
    <property type="entry name" value="SANT"/>
    <property type="match status" value="1"/>
</dbReference>